<keyword evidence="2" id="KW-1185">Reference proteome</keyword>
<evidence type="ECO:0000313" key="2">
    <source>
        <dbReference type="Proteomes" id="UP000324222"/>
    </source>
</evidence>
<accession>A0A5B7HTZ1</accession>
<dbReference type="AlphaFoldDB" id="A0A5B7HTZ1"/>
<name>A0A5B7HTZ1_PORTR</name>
<protein>
    <submittedName>
        <fullName evidence="1">Uncharacterized protein</fullName>
    </submittedName>
</protein>
<dbReference type="EMBL" id="VSRR010036433">
    <property type="protein sequence ID" value="MPC73255.1"/>
    <property type="molecule type" value="Genomic_DNA"/>
</dbReference>
<organism evidence="1 2">
    <name type="scientific">Portunus trituberculatus</name>
    <name type="common">Swimming crab</name>
    <name type="synonym">Neptunus trituberculatus</name>
    <dbReference type="NCBI Taxonomy" id="210409"/>
    <lineage>
        <taxon>Eukaryota</taxon>
        <taxon>Metazoa</taxon>
        <taxon>Ecdysozoa</taxon>
        <taxon>Arthropoda</taxon>
        <taxon>Crustacea</taxon>
        <taxon>Multicrustacea</taxon>
        <taxon>Malacostraca</taxon>
        <taxon>Eumalacostraca</taxon>
        <taxon>Eucarida</taxon>
        <taxon>Decapoda</taxon>
        <taxon>Pleocyemata</taxon>
        <taxon>Brachyura</taxon>
        <taxon>Eubrachyura</taxon>
        <taxon>Portunoidea</taxon>
        <taxon>Portunidae</taxon>
        <taxon>Portuninae</taxon>
        <taxon>Portunus</taxon>
    </lineage>
</organism>
<gene>
    <name evidence="1" type="ORF">E2C01_067577</name>
</gene>
<reference evidence="1 2" key="1">
    <citation type="submission" date="2019-05" db="EMBL/GenBank/DDBJ databases">
        <title>Another draft genome of Portunus trituberculatus and its Hox gene families provides insights of decapod evolution.</title>
        <authorList>
            <person name="Jeong J.-H."/>
            <person name="Song I."/>
            <person name="Kim S."/>
            <person name="Choi T."/>
            <person name="Kim D."/>
            <person name="Ryu S."/>
            <person name="Kim W."/>
        </authorList>
    </citation>
    <scope>NUCLEOTIDE SEQUENCE [LARGE SCALE GENOMIC DNA]</scope>
    <source>
        <tissue evidence="1">Muscle</tissue>
    </source>
</reference>
<sequence>MRDSREVGKKIESRKSLVLGNRNHGNVIPLTYFAACSRKESGPNDRQHATFQRE</sequence>
<comment type="caution">
    <text evidence="1">The sequence shown here is derived from an EMBL/GenBank/DDBJ whole genome shotgun (WGS) entry which is preliminary data.</text>
</comment>
<proteinExistence type="predicted"/>
<dbReference type="Proteomes" id="UP000324222">
    <property type="component" value="Unassembled WGS sequence"/>
</dbReference>
<evidence type="ECO:0000313" key="1">
    <source>
        <dbReference type="EMBL" id="MPC73255.1"/>
    </source>
</evidence>